<evidence type="ECO:0000313" key="4">
    <source>
        <dbReference type="EMBL" id="MEI4550190.1"/>
    </source>
</evidence>
<name>A0ABU8ET81_9GAMM</name>
<reference evidence="4 5" key="1">
    <citation type="submission" date="2023-12" db="EMBL/GenBank/DDBJ databases">
        <title>Friends and Foes: Symbiotic and Algicidal bacterial influence on Karenia brevis blooms.</title>
        <authorList>
            <person name="Fei C."/>
            <person name="Mohamed A.R."/>
            <person name="Booker A."/>
            <person name="Arshad M."/>
            <person name="Klass S."/>
            <person name="Ahn S."/>
            <person name="Gilbert P.M."/>
            <person name="Heil C.A."/>
            <person name="Martinez J.M."/>
            <person name="Amin S.A."/>
        </authorList>
    </citation>
    <scope>NUCLEOTIDE SEQUENCE [LARGE SCALE GENOMIC DNA]</scope>
    <source>
        <strain evidence="4 5">CE15</strain>
    </source>
</reference>
<keyword evidence="1" id="KW-0547">Nucleotide-binding</keyword>
<dbReference type="InterPro" id="IPR003439">
    <property type="entry name" value="ABC_transporter-like_ATP-bd"/>
</dbReference>
<evidence type="ECO:0000313" key="5">
    <source>
        <dbReference type="Proteomes" id="UP001382455"/>
    </source>
</evidence>
<dbReference type="GO" id="GO:0005524">
    <property type="term" value="F:ATP binding"/>
    <property type="evidence" value="ECO:0007669"/>
    <property type="project" value="UniProtKB-KW"/>
</dbReference>
<dbReference type="InterPro" id="IPR027417">
    <property type="entry name" value="P-loop_NTPase"/>
</dbReference>
<sequence>MPDHDFIIKLQQLSFRYKSNDVDTLNNLSLAIKPGECVGLIGPNGAGKSTLISIITGLLSAQTGSVCYGDNATPRQFIKQQLALVPQEYAFYERLTVQQNLAYFASLLKTNNCDELVTNTLAQCQLSHVSSKKADNLSGGYKRRLNLAIALLKQPSVLILDEPTVGIDPVSRELIMQLLATLKQQGTTIIYTSHLLTEVEQICDTIYGLKRGELIHITAHSENAPLQISFESALCDDAIAGITALLPNTQLNSPSQIEISSCKEPLALLAQLSQLSLPPISEINYSTLHLENYYKELFTEL</sequence>
<protein>
    <submittedName>
        <fullName evidence="4">ABC transporter ATP-binding protein</fullName>
    </submittedName>
</protein>
<dbReference type="InterPro" id="IPR003593">
    <property type="entry name" value="AAA+_ATPase"/>
</dbReference>
<evidence type="ECO:0000256" key="1">
    <source>
        <dbReference type="ARBA" id="ARBA00022741"/>
    </source>
</evidence>
<keyword evidence="5" id="KW-1185">Reference proteome</keyword>
<evidence type="ECO:0000256" key="2">
    <source>
        <dbReference type="ARBA" id="ARBA00022840"/>
    </source>
</evidence>
<dbReference type="Gene3D" id="3.40.50.300">
    <property type="entry name" value="P-loop containing nucleotide triphosphate hydrolases"/>
    <property type="match status" value="1"/>
</dbReference>
<dbReference type="SUPFAM" id="SSF52540">
    <property type="entry name" value="P-loop containing nucleoside triphosphate hydrolases"/>
    <property type="match status" value="1"/>
</dbReference>
<accession>A0ABU8ET81</accession>
<feature type="domain" description="ABC transporter" evidence="3">
    <location>
        <begin position="8"/>
        <end position="236"/>
    </location>
</feature>
<dbReference type="PROSITE" id="PS50893">
    <property type="entry name" value="ABC_TRANSPORTER_2"/>
    <property type="match status" value="1"/>
</dbReference>
<dbReference type="Pfam" id="PF00005">
    <property type="entry name" value="ABC_tran"/>
    <property type="match status" value="1"/>
</dbReference>
<keyword evidence="2 4" id="KW-0067">ATP-binding</keyword>
<evidence type="ECO:0000259" key="3">
    <source>
        <dbReference type="PROSITE" id="PS50893"/>
    </source>
</evidence>
<dbReference type="Proteomes" id="UP001382455">
    <property type="component" value="Unassembled WGS sequence"/>
</dbReference>
<dbReference type="CDD" id="cd03230">
    <property type="entry name" value="ABC_DR_subfamily_A"/>
    <property type="match status" value="1"/>
</dbReference>
<dbReference type="SMART" id="SM00382">
    <property type="entry name" value="AAA"/>
    <property type="match status" value="1"/>
</dbReference>
<dbReference type="PANTHER" id="PTHR43582">
    <property type="entry name" value="LINEARMYCIN RESISTANCE ATP-BINDING PROTEIN LNRL"/>
    <property type="match status" value="1"/>
</dbReference>
<organism evidence="4 5">
    <name type="scientific">Pseudoalteromonas spongiae</name>
    <dbReference type="NCBI Taxonomy" id="298657"/>
    <lineage>
        <taxon>Bacteria</taxon>
        <taxon>Pseudomonadati</taxon>
        <taxon>Pseudomonadota</taxon>
        <taxon>Gammaproteobacteria</taxon>
        <taxon>Alteromonadales</taxon>
        <taxon>Pseudoalteromonadaceae</taxon>
        <taxon>Pseudoalteromonas</taxon>
    </lineage>
</organism>
<gene>
    <name evidence="4" type="ORF">WAE96_10980</name>
</gene>
<comment type="caution">
    <text evidence="4">The sequence shown here is derived from an EMBL/GenBank/DDBJ whole genome shotgun (WGS) entry which is preliminary data.</text>
</comment>
<dbReference type="PANTHER" id="PTHR43582:SF2">
    <property type="entry name" value="LINEARMYCIN RESISTANCE ATP-BINDING PROTEIN LNRL"/>
    <property type="match status" value="1"/>
</dbReference>
<proteinExistence type="predicted"/>
<dbReference type="EMBL" id="JBAWKS010000001">
    <property type="protein sequence ID" value="MEI4550190.1"/>
    <property type="molecule type" value="Genomic_DNA"/>
</dbReference>
<dbReference type="RefSeq" id="WP_336435466.1">
    <property type="nucleotide sequence ID" value="NZ_JBAWKS010000001.1"/>
</dbReference>